<gene>
    <name evidence="5" type="ORF">ABENE_06845</name>
</gene>
<dbReference type="RefSeq" id="WP_018082853.1">
    <property type="nucleotide sequence ID" value="NZ_AQWM01000019.1"/>
</dbReference>
<organism evidence="5 6">
    <name type="scientific">Asticcacaulis benevestitus DSM 16100 = ATCC BAA-896</name>
    <dbReference type="NCBI Taxonomy" id="1121022"/>
    <lineage>
        <taxon>Bacteria</taxon>
        <taxon>Pseudomonadati</taxon>
        <taxon>Pseudomonadota</taxon>
        <taxon>Alphaproteobacteria</taxon>
        <taxon>Caulobacterales</taxon>
        <taxon>Caulobacteraceae</taxon>
        <taxon>Asticcacaulis</taxon>
    </lineage>
</organism>
<evidence type="ECO:0000313" key="5">
    <source>
        <dbReference type="EMBL" id="ESQ92813.1"/>
    </source>
</evidence>
<dbReference type="Gene3D" id="1.10.260.40">
    <property type="entry name" value="lambda repressor-like DNA-binding domains"/>
    <property type="match status" value="1"/>
</dbReference>
<dbReference type="OrthoDB" id="8433438at2"/>
<dbReference type="GO" id="GO:0000976">
    <property type="term" value="F:transcription cis-regulatory region binding"/>
    <property type="evidence" value="ECO:0007669"/>
    <property type="project" value="TreeGrafter"/>
</dbReference>
<dbReference type="SUPFAM" id="SSF53822">
    <property type="entry name" value="Periplasmic binding protein-like I"/>
    <property type="match status" value="1"/>
</dbReference>
<accession>V4RNJ7</accession>
<evidence type="ECO:0000256" key="2">
    <source>
        <dbReference type="ARBA" id="ARBA00023125"/>
    </source>
</evidence>
<dbReference type="CDD" id="cd01392">
    <property type="entry name" value="HTH_LacI"/>
    <property type="match status" value="1"/>
</dbReference>
<dbReference type="InterPro" id="IPR028082">
    <property type="entry name" value="Peripla_BP_I"/>
</dbReference>
<dbReference type="PROSITE" id="PS50932">
    <property type="entry name" value="HTH_LACI_2"/>
    <property type="match status" value="1"/>
</dbReference>
<name>V4RNJ7_9CAUL</name>
<evidence type="ECO:0000256" key="3">
    <source>
        <dbReference type="ARBA" id="ARBA00023163"/>
    </source>
</evidence>
<dbReference type="Pfam" id="PF13377">
    <property type="entry name" value="Peripla_BP_3"/>
    <property type="match status" value="1"/>
</dbReference>
<keyword evidence="3" id="KW-0804">Transcription</keyword>
<dbReference type="PATRIC" id="fig|1121022.4.peg.1366"/>
<dbReference type="InterPro" id="IPR000843">
    <property type="entry name" value="HTH_LacI"/>
</dbReference>
<dbReference type="EMBL" id="AWGB01000010">
    <property type="protein sequence ID" value="ESQ92813.1"/>
    <property type="molecule type" value="Genomic_DNA"/>
</dbReference>
<dbReference type="Gene3D" id="3.40.50.2300">
    <property type="match status" value="2"/>
</dbReference>
<sequence length="325" mass="35274">MADIAELAGVSVSTVSRSLAGSSLIPQIMREKIEAIAKANGYVVNQAARMLRLQTTRTISIVLPAGAQTGQKIADPFLLEMTDVVSQAVFDQGYDILLTKVDASHPGWLNDLVRSNRVDGVLLLAQNDMHDLMDEMAARSLPVVVWGQKRPRQSYCSVGVDNVLGGELATSHLIETGRRHIVFMGSLGVPEIDNRYEGYCRAMKRAKLKPRHVDCGFSHDSAVVSMQTLLESSAKFDAIFAASDVVAHGAKIAFTKHGGSVPDDCAFVGFDDVAMARHLTPPLTTVRQPLKDAAQIMVDLLLRRIEGEQTASIVLDPELVVRETA</sequence>
<evidence type="ECO:0000256" key="1">
    <source>
        <dbReference type="ARBA" id="ARBA00023015"/>
    </source>
</evidence>
<keyword evidence="2" id="KW-0238">DNA-binding</keyword>
<dbReference type="InterPro" id="IPR010982">
    <property type="entry name" value="Lambda_DNA-bd_dom_sf"/>
</dbReference>
<evidence type="ECO:0000259" key="4">
    <source>
        <dbReference type="PROSITE" id="PS50932"/>
    </source>
</evidence>
<dbReference type="Proteomes" id="UP000017837">
    <property type="component" value="Unassembled WGS sequence"/>
</dbReference>
<dbReference type="Pfam" id="PF00356">
    <property type="entry name" value="LacI"/>
    <property type="match status" value="1"/>
</dbReference>
<keyword evidence="1" id="KW-0805">Transcription regulation</keyword>
<reference evidence="5 6" key="1">
    <citation type="journal article" date="2014" name="Nature">
        <title>Sequential evolution of bacterial morphology by co-option of a developmental regulator.</title>
        <authorList>
            <person name="Jiang C."/>
            <person name="Brown P.J."/>
            <person name="Ducret A."/>
            <person name="Brun Y.V."/>
        </authorList>
    </citation>
    <scope>NUCLEOTIDE SEQUENCE [LARGE SCALE GENOMIC DNA]</scope>
    <source>
        <strain evidence="5 6">DSM 16100</strain>
    </source>
</reference>
<dbReference type="AlphaFoldDB" id="V4RNJ7"/>
<dbReference type="SMART" id="SM00354">
    <property type="entry name" value="HTH_LACI"/>
    <property type="match status" value="1"/>
</dbReference>
<protein>
    <recommendedName>
        <fullName evidence="4">HTH lacI-type domain-containing protein</fullName>
    </recommendedName>
</protein>
<comment type="caution">
    <text evidence="5">The sequence shown here is derived from an EMBL/GenBank/DDBJ whole genome shotgun (WGS) entry which is preliminary data.</text>
</comment>
<dbReference type="PANTHER" id="PTHR30146">
    <property type="entry name" value="LACI-RELATED TRANSCRIPTIONAL REPRESSOR"/>
    <property type="match status" value="1"/>
</dbReference>
<dbReference type="PANTHER" id="PTHR30146:SF120">
    <property type="entry name" value="ALANINE RACEMASE"/>
    <property type="match status" value="1"/>
</dbReference>
<dbReference type="STRING" id="1121022.GCA_000376105_03182"/>
<keyword evidence="6" id="KW-1185">Reference proteome</keyword>
<dbReference type="GO" id="GO:0003700">
    <property type="term" value="F:DNA-binding transcription factor activity"/>
    <property type="evidence" value="ECO:0007669"/>
    <property type="project" value="TreeGrafter"/>
</dbReference>
<evidence type="ECO:0000313" key="6">
    <source>
        <dbReference type="Proteomes" id="UP000017837"/>
    </source>
</evidence>
<dbReference type="SUPFAM" id="SSF47413">
    <property type="entry name" value="lambda repressor-like DNA-binding domains"/>
    <property type="match status" value="1"/>
</dbReference>
<dbReference type="InterPro" id="IPR046335">
    <property type="entry name" value="LacI/GalR-like_sensor"/>
</dbReference>
<feature type="domain" description="HTH lacI-type" evidence="4">
    <location>
        <begin position="1"/>
        <end position="53"/>
    </location>
</feature>
<dbReference type="eggNOG" id="COG1609">
    <property type="taxonomic scope" value="Bacteria"/>
</dbReference>
<proteinExistence type="predicted"/>